<evidence type="ECO:0000256" key="10">
    <source>
        <dbReference type="SAM" id="MobiDB-lite"/>
    </source>
</evidence>
<dbReference type="Proteomes" id="UP000078544">
    <property type="component" value="Unassembled WGS sequence"/>
</dbReference>
<evidence type="ECO:0000313" key="14">
    <source>
        <dbReference type="Proteomes" id="UP000078544"/>
    </source>
</evidence>
<dbReference type="Gene3D" id="1.10.510.10">
    <property type="entry name" value="Transferase(Phosphotransferase) domain 1"/>
    <property type="match status" value="1"/>
</dbReference>
<evidence type="ECO:0000256" key="6">
    <source>
        <dbReference type="ARBA" id="ARBA00022840"/>
    </source>
</evidence>
<dbReference type="STRING" id="1081109.A0A167WG97"/>
<dbReference type="OrthoDB" id="10252171at2759"/>
<dbReference type="InterPro" id="IPR000719">
    <property type="entry name" value="Prot_kinase_dom"/>
</dbReference>
<evidence type="ECO:0000256" key="1">
    <source>
        <dbReference type="ARBA" id="ARBA00005575"/>
    </source>
</evidence>
<dbReference type="PANTHER" id="PTHR44167:SF24">
    <property type="entry name" value="SERINE_THREONINE-PROTEIN KINASE CHK2"/>
    <property type="match status" value="1"/>
</dbReference>
<dbReference type="SMART" id="SM00220">
    <property type="entry name" value="S_TKc"/>
    <property type="match status" value="1"/>
</dbReference>
<dbReference type="Pfam" id="PF00069">
    <property type="entry name" value="Pkinase"/>
    <property type="match status" value="1"/>
</dbReference>
<feature type="domain" description="FHA" evidence="11">
    <location>
        <begin position="76"/>
        <end position="120"/>
    </location>
</feature>
<name>A0A167WG97_9HYPO</name>
<evidence type="ECO:0000259" key="11">
    <source>
        <dbReference type="PROSITE" id="PS50006"/>
    </source>
</evidence>
<comment type="caution">
    <text evidence="13">The sequence shown here is derived from an EMBL/GenBank/DDBJ whole genome shotgun (WGS) entry which is preliminary data.</text>
</comment>
<proteinExistence type="inferred from homology"/>
<keyword evidence="6 9" id="KW-0067">ATP-binding</keyword>
<dbReference type="SUPFAM" id="SSF56112">
    <property type="entry name" value="Protein kinase-like (PK-like)"/>
    <property type="match status" value="1"/>
</dbReference>
<dbReference type="GO" id="GO:0005737">
    <property type="term" value="C:cytoplasm"/>
    <property type="evidence" value="ECO:0007669"/>
    <property type="project" value="TreeGrafter"/>
</dbReference>
<gene>
    <name evidence="13" type="ORF">AAL_08012</name>
</gene>
<evidence type="ECO:0000256" key="3">
    <source>
        <dbReference type="ARBA" id="ARBA00022527"/>
    </source>
</evidence>
<feature type="region of interest" description="Disordered" evidence="10">
    <location>
        <begin position="32"/>
        <end position="58"/>
    </location>
</feature>
<feature type="compositionally biased region" description="Basic and acidic residues" evidence="10">
    <location>
        <begin position="43"/>
        <end position="53"/>
    </location>
</feature>
<feature type="binding site" evidence="9">
    <location>
        <position position="245"/>
    </location>
    <ligand>
        <name>ATP</name>
        <dbReference type="ChEBI" id="CHEBI:30616"/>
    </ligand>
</feature>
<dbReference type="PROSITE" id="PS00108">
    <property type="entry name" value="PROTEIN_KINASE_ST"/>
    <property type="match status" value="1"/>
</dbReference>
<keyword evidence="14" id="KW-1185">Reference proteome</keyword>
<dbReference type="SUPFAM" id="SSF49879">
    <property type="entry name" value="SMAD/FHA domain"/>
    <property type="match status" value="1"/>
</dbReference>
<dbReference type="PROSITE" id="PS50006">
    <property type="entry name" value="FHA_DOMAIN"/>
    <property type="match status" value="1"/>
</dbReference>
<dbReference type="Gene3D" id="3.30.200.20">
    <property type="entry name" value="Phosphorylase Kinase, domain 1"/>
    <property type="match status" value="1"/>
</dbReference>
<dbReference type="GO" id="GO:0004674">
    <property type="term" value="F:protein serine/threonine kinase activity"/>
    <property type="evidence" value="ECO:0007669"/>
    <property type="project" value="UniProtKB-KW"/>
</dbReference>
<dbReference type="InterPro" id="IPR008271">
    <property type="entry name" value="Ser/Thr_kinase_AS"/>
</dbReference>
<evidence type="ECO:0000256" key="5">
    <source>
        <dbReference type="ARBA" id="ARBA00022777"/>
    </source>
</evidence>
<dbReference type="AlphaFoldDB" id="A0A167WG97"/>
<evidence type="ECO:0000256" key="8">
    <source>
        <dbReference type="ARBA" id="ARBA00048679"/>
    </source>
</evidence>
<keyword evidence="3" id="KW-0723">Serine/threonine-protein kinase</keyword>
<keyword evidence="5 13" id="KW-0418">Kinase</keyword>
<dbReference type="GO" id="GO:0005524">
    <property type="term" value="F:ATP binding"/>
    <property type="evidence" value="ECO:0007669"/>
    <property type="project" value="UniProtKB-UniRule"/>
</dbReference>
<dbReference type="PROSITE" id="PS00107">
    <property type="entry name" value="PROTEIN_KINASE_ATP"/>
    <property type="match status" value="1"/>
</dbReference>
<keyword evidence="5 13" id="KW-0808">Transferase</keyword>
<comment type="similarity">
    <text evidence="1">Belongs to the protein kinase superfamily. CAMK Ser/Thr protein kinase family. CHEK2 subfamily.</text>
</comment>
<evidence type="ECO:0000313" key="13">
    <source>
        <dbReference type="EMBL" id="KZZ88811.1"/>
    </source>
</evidence>
<keyword evidence="4 9" id="KW-0547">Nucleotide-binding</keyword>
<feature type="domain" description="Protein kinase" evidence="12">
    <location>
        <begin position="212"/>
        <end position="481"/>
    </location>
</feature>
<evidence type="ECO:0000256" key="7">
    <source>
        <dbReference type="ARBA" id="ARBA00047899"/>
    </source>
</evidence>
<dbReference type="GO" id="GO:0005634">
    <property type="term" value="C:nucleus"/>
    <property type="evidence" value="ECO:0007669"/>
    <property type="project" value="TreeGrafter"/>
</dbReference>
<evidence type="ECO:0000256" key="4">
    <source>
        <dbReference type="ARBA" id="ARBA00022741"/>
    </source>
</evidence>
<dbReference type="EC" id="2.7.11.1" evidence="2"/>
<dbReference type="PROSITE" id="PS50011">
    <property type="entry name" value="PROTEIN_KINASE_DOM"/>
    <property type="match status" value="1"/>
</dbReference>
<comment type="catalytic activity">
    <reaction evidence="8">
        <text>L-seryl-[protein] + ATP = O-phospho-L-seryl-[protein] + ADP + H(+)</text>
        <dbReference type="Rhea" id="RHEA:17989"/>
        <dbReference type="Rhea" id="RHEA-COMP:9863"/>
        <dbReference type="Rhea" id="RHEA-COMP:11604"/>
        <dbReference type="ChEBI" id="CHEBI:15378"/>
        <dbReference type="ChEBI" id="CHEBI:29999"/>
        <dbReference type="ChEBI" id="CHEBI:30616"/>
        <dbReference type="ChEBI" id="CHEBI:83421"/>
        <dbReference type="ChEBI" id="CHEBI:456216"/>
        <dbReference type="EC" id="2.7.11.1"/>
    </reaction>
</comment>
<sequence>MENREAFRLYPDESSGVSSLLVLQHRLGQPARKASLSNRTRLSQHERAGTAEPRDEDFDKDDYLPRIIVPFSELPFTIGRDSGNKLSLEHPTISAKHCTIALGVTGSLTLHDHSTYGTKVGLGNQWKCYYKETWAIGKRAVVKDAPVALRFGGPFQFRLQTPEATIPHHCPAHELCVTDPIHLGLPDIFAFLKTYSVPNTMPPSGAATPLPSNEVKFLGSGGFGVVELLRNPCSGKCIVRKTPKKGLLKTQREIALWMNEATLTKNLKHVRSQTPRLPDAKANHLPKRNIVQIHSHTLQPPAIYMDFAPLGALDNQKDISSQECIFIMQQLASALEFVHSKGIFHRDIKPENVLVSTRTSQEIVVWLSDFGLAKDMAHSKQTICGTFTYLAVEVLSRSYSAAIDVWSLGVVLLEIYSGLPKLNGFGLDTQADWCDRIAKKARLEMKNEAKPNTLPHLLGRMLLIEPQSRLTSSECYFEALSLCDVKDCLRIIPGDQAQYQLSPAVNDLDDQTRTIIIPKEQTPNHQANDRTLPVKADNDHGRPMVMSQRRSRLMSNHSVQRAFLGKWRKLPNFRYPDFQATDNPCAALNPRKVRRSARLNQMQRGLIR</sequence>
<dbReference type="EMBL" id="AZGY01000028">
    <property type="protein sequence ID" value="KZZ88811.1"/>
    <property type="molecule type" value="Genomic_DNA"/>
</dbReference>
<dbReference type="PANTHER" id="PTHR44167">
    <property type="entry name" value="OVARIAN-SPECIFIC SERINE/THREONINE-PROTEIN KINASE LOK-RELATED"/>
    <property type="match status" value="1"/>
</dbReference>
<comment type="catalytic activity">
    <reaction evidence="7">
        <text>L-threonyl-[protein] + ATP = O-phospho-L-threonyl-[protein] + ADP + H(+)</text>
        <dbReference type="Rhea" id="RHEA:46608"/>
        <dbReference type="Rhea" id="RHEA-COMP:11060"/>
        <dbReference type="Rhea" id="RHEA-COMP:11605"/>
        <dbReference type="ChEBI" id="CHEBI:15378"/>
        <dbReference type="ChEBI" id="CHEBI:30013"/>
        <dbReference type="ChEBI" id="CHEBI:30616"/>
        <dbReference type="ChEBI" id="CHEBI:61977"/>
        <dbReference type="ChEBI" id="CHEBI:456216"/>
        <dbReference type="EC" id="2.7.11.1"/>
    </reaction>
</comment>
<dbReference type="Pfam" id="PF00498">
    <property type="entry name" value="FHA"/>
    <property type="match status" value="1"/>
</dbReference>
<dbReference type="Gene3D" id="2.60.200.20">
    <property type="match status" value="1"/>
</dbReference>
<evidence type="ECO:0000256" key="9">
    <source>
        <dbReference type="PROSITE-ProRule" id="PRU10141"/>
    </source>
</evidence>
<accession>A0A167WG97</accession>
<dbReference type="GO" id="GO:0044773">
    <property type="term" value="P:mitotic DNA damage checkpoint signaling"/>
    <property type="evidence" value="ECO:0007669"/>
    <property type="project" value="TreeGrafter"/>
</dbReference>
<reference evidence="13 14" key="1">
    <citation type="journal article" date="2016" name="Genome Biol. Evol.">
        <title>Divergent and convergent evolution of fungal pathogenicity.</title>
        <authorList>
            <person name="Shang Y."/>
            <person name="Xiao G."/>
            <person name="Zheng P."/>
            <person name="Cen K."/>
            <person name="Zhan S."/>
            <person name="Wang C."/>
        </authorList>
    </citation>
    <scope>NUCLEOTIDE SEQUENCE [LARGE SCALE GENOMIC DNA]</scope>
    <source>
        <strain evidence="13 14">RCEF 2490</strain>
    </source>
</reference>
<evidence type="ECO:0000256" key="2">
    <source>
        <dbReference type="ARBA" id="ARBA00012513"/>
    </source>
</evidence>
<dbReference type="InterPro" id="IPR011009">
    <property type="entry name" value="Kinase-like_dom_sf"/>
</dbReference>
<dbReference type="CDD" id="cd00060">
    <property type="entry name" value="FHA"/>
    <property type="match status" value="1"/>
</dbReference>
<dbReference type="InterPro" id="IPR008984">
    <property type="entry name" value="SMAD_FHA_dom_sf"/>
</dbReference>
<evidence type="ECO:0000259" key="12">
    <source>
        <dbReference type="PROSITE" id="PS50011"/>
    </source>
</evidence>
<protein>
    <recommendedName>
        <fullName evidence="2">non-specific serine/threonine protein kinase</fullName>
        <ecNumber evidence="2">2.7.11.1</ecNumber>
    </recommendedName>
</protein>
<organism evidence="13 14">
    <name type="scientific">Moelleriella libera RCEF 2490</name>
    <dbReference type="NCBI Taxonomy" id="1081109"/>
    <lineage>
        <taxon>Eukaryota</taxon>
        <taxon>Fungi</taxon>
        <taxon>Dikarya</taxon>
        <taxon>Ascomycota</taxon>
        <taxon>Pezizomycotina</taxon>
        <taxon>Sordariomycetes</taxon>
        <taxon>Hypocreomycetidae</taxon>
        <taxon>Hypocreales</taxon>
        <taxon>Clavicipitaceae</taxon>
        <taxon>Moelleriella</taxon>
    </lineage>
</organism>
<dbReference type="InterPro" id="IPR000253">
    <property type="entry name" value="FHA_dom"/>
</dbReference>
<dbReference type="InterPro" id="IPR017441">
    <property type="entry name" value="Protein_kinase_ATP_BS"/>
</dbReference>